<dbReference type="AlphaFoldDB" id="A0A409X3N2"/>
<dbReference type="Pfam" id="PF18717">
    <property type="entry name" value="CxC4"/>
    <property type="match status" value="1"/>
</dbReference>
<sequence length="862" mass="96905">VGSISTDEASYAAFVDSVLSAESDFWQISRNLFVVNGWNKESKIAMNTFYHLQMVAVGLKRDCHCLCPDGREGDKCFHIRFIADYGDERFPVDHRMSEDENKTVLFSRNVLQYEPPVYHNVFSVKAFGALTSVKARSIVEHSGEDSGLGTWKCSRDPKQHDCCHISAARDSLQQHVQLDLSAKDVNGPQEFHSGTGTSIPVFSFLEVDVSVGNYVRDAGSCAAAVSFKRIPPPQWAKLSSDPVRPCIPPVHQAPDLIPLTSSSSCPCKPDGRVLYSAASESRVEPCEIYGLTRMWKSKIELQNCPSCKRRFIGPDGQELGLFNWNNRVLVSHDLLDDYTSCYTSSETPFAAWTSVMQRRYQTHGSPGSFLSEKRFRVIWFAYARLLELDNDMCCRKCGPTPNVTIWDGVTLAFSRKNLKPSLCPPTTIHPTSKIRSKARHPKKPHCLEDPCLRKILRHTLTGPQLRWIEDGEVPDDLVSVDEDPSDDESDEISQLKAEGRAAAARYKAAADMRSRLECIEEIVSRLGRIDASLARLFDRCYGLDNLVRGYKAPSAYTTLFLHMASEDSVLQLMTFSDMEALDRFIKYPTFENASHLNMFPALYTVIMLELSKGTQPKITNDLYGLCRWILLRCMTVLVASITECGGEKDGVSTSLKDDWQKTGCLYSMPQIRNRPQYPSIHRDGLSDIGGQAKRGSGCGKYYSEYGQKRLTGGIMVVWCTHTVCYGFHCIPAAEGRNEVFSAIYTHWEKAPEIIIYDYACNLAPYLMAREPVFFARTKCLIDHFHSTGHSACGDACKLKTYVSSNPSLDRINSSAAECGNSGILRIRKSVSYMTQDHAIIYTKVFLSIRNRLILRKQEQRKN</sequence>
<dbReference type="InterPro" id="IPR040648">
    <property type="entry name" value="HMGXB3_CxC4"/>
</dbReference>
<feature type="non-terminal residue" evidence="2">
    <location>
        <position position="1"/>
    </location>
</feature>
<organism evidence="2 3">
    <name type="scientific">Gymnopilus dilepis</name>
    <dbReference type="NCBI Taxonomy" id="231916"/>
    <lineage>
        <taxon>Eukaryota</taxon>
        <taxon>Fungi</taxon>
        <taxon>Dikarya</taxon>
        <taxon>Basidiomycota</taxon>
        <taxon>Agaricomycotina</taxon>
        <taxon>Agaricomycetes</taxon>
        <taxon>Agaricomycetidae</taxon>
        <taxon>Agaricales</taxon>
        <taxon>Agaricineae</taxon>
        <taxon>Hymenogastraceae</taxon>
        <taxon>Gymnopilus</taxon>
    </lineage>
</organism>
<protein>
    <recommendedName>
        <fullName evidence="1">HMG domain-containing protein</fullName>
    </recommendedName>
</protein>
<gene>
    <name evidence="2" type="ORF">CVT26_016099</name>
</gene>
<dbReference type="InParanoid" id="A0A409X3N2"/>
<comment type="caution">
    <text evidence="2">The sequence shown here is derived from an EMBL/GenBank/DDBJ whole genome shotgun (WGS) entry which is preliminary data.</text>
</comment>
<keyword evidence="3" id="KW-1185">Reference proteome</keyword>
<evidence type="ECO:0000313" key="2">
    <source>
        <dbReference type="EMBL" id="PPQ85372.1"/>
    </source>
</evidence>
<reference evidence="2 3" key="1">
    <citation type="journal article" date="2018" name="Evol. Lett.">
        <title>Horizontal gene cluster transfer increased hallucinogenic mushroom diversity.</title>
        <authorList>
            <person name="Reynolds H.T."/>
            <person name="Vijayakumar V."/>
            <person name="Gluck-Thaler E."/>
            <person name="Korotkin H.B."/>
            <person name="Matheny P.B."/>
            <person name="Slot J.C."/>
        </authorList>
    </citation>
    <scope>NUCLEOTIDE SEQUENCE [LARGE SCALE GENOMIC DNA]</scope>
    <source>
        <strain evidence="2 3">SRW20</strain>
    </source>
</reference>
<accession>A0A409X3N2</accession>
<dbReference type="PANTHER" id="PTHR34305:SF1">
    <property type="entry name" value="SWIM-TYPE DOMAIN-CONTAINING PROTEIN"/>
    <property type="match status" value="1"/>
</dbReference>
<evidence type="ECO:0000259" key="1">
    <source>
        <dbReference type="Pfam" id="PF18717"/>
    </source>
</evidence>
<evidence type="ECO:0000313" key="3">
    <source>
        <dbReference type="Proteomes" id="UP000284706"/>
    </source>
</evidence>
<dbReference type="OrthoDB" id="5598737at2759"/>
<dbReference type="Proteomes" id="UP000284706">
    <property type="component" value="Unassembled WGS sequence"/>
</dbReference>
<feature type="domain" description="HMG" evidence="1">
    <location>
        <begin position="252"/>
        <end position="382"/>
    </location>
</feature>
<dbReference type="EMBL" id="NHYE01004311">
    <property type="protein sequence ID" value="PPQ85372.1"/>
    <property type="molecule type" value="Genomic_DNA"/>
</dbReference>
<dbReference type="PANTHER" id="PTHR34305">
    <property type="entry name" value="EXPRESSED PROTEIN"/>
    <property type="match status" value="1"/>
</dbReference>
<name>A0A409X3N2_9AGAR</name>
<proteinExistence type="predicted"/>